<evidence type="ECO:0000313" key="4">
    <source>
        <dbReference type="Proteomes" id="UP000826656"/>
    </source>
</evidence>
<evidence type="ECO:0000313" key="3">
    <source>
        <dbReference type="EMBL" id="KAH0773297.1"/>
    </source>
</evidence>
<accession>A0ABQ7W0H3</accession>
<feature type="chain" id="PRO_5046538029" description="MtN19" evidence="2">
    <location>
        <begin position="27"/>
        <end position="688"/>
    </location>
</feature>
<evidence type="ECO:0008006" key="5">
    <source>
        <dbReference type="Google" id="ProtNLM"/>
    </source>
</evidence>
<dbReference type="EMBL" id="JAIVGD010000005">
    <property type="protein sequence ID" value="KAH0773297.1"/>
    <property type="molecule type" value="Genomic_DNA"/>
</dbReference>
<dbReference type="Proteomes" id="UP000826656">
    <property type="component" value="Unassembled WGS sequence"/>
</dbReference>
<organism evidence="3 4">
    <name type="scientific">Solanum tuberosum</name>
    <name type="common">Potato</name>
    <dbReference type="NCBI Taxonomy" id="4113"/>
    <lineage>
        <taxon>Eukaryota</taxon>
        <taxon>Viridiplantae</taxon>
        <taxon>Streptophyta</taxon>
        <taxon>Embryophyta</taxon>
        <taxon>Tracheophyta</taxon>
        <taxon>Spermatophyta</taxon>
        <taxon>Magnoliopsida</taxon>
        <taxon>eudicotyledons</taxon>
        <taxon>Gunneridae</taxon>
        <taxon>Pentapetalae</taxon>
        <taxon>asterids</taxon>
        <taxon>lamiids</taxon>
        <taxon>Solanales</taxon>
        <taxon>Solanaceae</taxon>
        <taxon>Solanoideae</taxon>
        <taxon>Solaneae</taxon>
        <taxon>Solanum</taxon>
    </lineage>
</organism>
<dbReference type="PANTHER" id="PTHR33390:SF9">
    <property type="entry name" value="STRESS UP-REGULATED NOD 19 PROTEIN"/>
    <property type="match status" value="1"/>
</dbReference>
<proteinExistence type="predicted"/>
<keyword evidence="1" id="KW-1133">Transmembrane helix</keyword>
<evidence type="ECO:0000256" key="2">
    <source>
        <dbReference type="SAM" id="SignalP"/>
    </source>
</evidence>
<keyword evidence="4" id="KW-1185">Reference proteome</keyword>
<comment type="caution">
    <text evidence="3">The sequence shown here is derived from an EMBL/GenBank/DDBJ whole genome shotgun (WGS) entry which is preliminary data.</text>
</comment>
<keyword evidence="1" id="KW-0472">Membrane</keyword>
<dbReference type="Pfam" id="PF07712">
    <property type="entry name" value="SURNod19"/>
    <property type="match status" value="2"/>
</dbReference>
<keyword evidence="1" id="KW-0812">Transmembrane</keyword>
<keyword evidence="2" id="KW-0732">Signal</keyword>
<sequence length="688" mass="76472">MLGCPNYQLLSLVLILLLTMVNPSSQESSVKSAVFLSPAFVLEPGSVSNKFYYNIGFPKGHIAIKNFDAEVVDEGGNPVPLYETYLHHWIVVRYYHRKGVEVTKFHDDLGFHQSDFIVKRNSGICDRGLPQYFGLGSETRKTITYVPDPYGIEIGNPVEVPPGYEEKWLLNLHAIDTRGAEDRLGCTECRCDLYNVTKDEHDRVIEPDYIGGLRCCYDETRCRVKDGFQGSKRNLYLKYTVKYIDWDPSIVPVKIYILDITDTWKKPEKSTAAVARHHCQIEYLVESCSSAVANVDCTHTKKIIVTFPSSGDVIYGVAHQHTGGTGMALHGEDGRVICSSLPIYGEGKEPGNEAGYIVGMSTCYPRPGSIKISEGETVTLLSNYSNVQRHTGVMGLFYLLVAEPSPKPNSILHSTDETGEIVILQNAIGALAAVFGIALLVGAAVIYQRRNQRDQQDYESILISQSQATQENGVKSGVVLSPAFVLEPGYVSNKFYYNIGFPKGHISNSGICGGVLSIVYFGVGPETRKIIIYIPDPYGIEVGNPVEVPPPGYEEKWLLNLHAIDTRSAEDRLGCTECRCDLYNVTKDENNRDIEPDYIGGSSCCYDGTRCKVKNGFQGSKRSLYLKYTVKYIDWDASIVPVNIYLLDITDTWKKPEKSNAIVARHHCKVCVVAILLLSSVRLVLFLV</sequence>
<name>A0ABQ7W0H3_SOLTU</name>
<gene>
    <name evidence="3" type="ORF">KY290_010434</name>
</gene>
<dbReference type="InterPro" id="IPR011692">
    <property type="entry name" value="Stress_up-reg_Nod19"/>
</dbReference>
<feature type="transmembrane region" description="Helical" evidence="1">
    <location>
        <begin position="427"/>
        <end position="447"/>
    </location>
</feature>
<feature type="transmembrane region" description="Helical" evidence="1">
    <location>
        <begin position="668"/>
        <end position="687"/>
    </location>
</feature>
<evidence type="ECO:0000256" key="1">
    <source>
        <dbReference type="SAM" id="Phobius"/>
    </source>
</evidence>
<reference evidence="3 4" key="1">
    <citation type="journal article" date="2021" name="bioRxiv">
        <title>Chromosome-scale and haplotype-resolved genome assembly of a tetraploid potato cultivar.</title>
        <authorList>
            <person name="Sun H."/>
            <person name="Jiao W.-B."/>
            <person name="Krause K."/>
            <person name="Campoy J.A."/>
            <person name="Goel M."/>
            <person name="Folz-Donahue K."/>
            <person name="Kukat C."/>
            <person name="Huettel B."/>
            <person name="Schneeberger K."/>
        </authorList>
    </citation>
    <scope>NUCLEOTIDE SEQUENCE [LARGE SCALE GENOMIC DNA]</scope>
    <source>
        <strain evidence="3">SolTubOtavaFocal</strain>
        <tissue evidence="3">Leaves</tissue>
    </source>
</reference>
<feature type="signal peptide" evidence="2">
    <location>
        <begin position="1"/>
        <end position="26"/>
    </location>
</feature>
<protein>
    <recommendedName>
        <fullName evidence="5">MtN19</fullName>
    </recommendedName>
</protein>
<dbReference type="PANTHER" id="PTHR33390">
    <property type="entry name" value="STRESS UP-REGULATED NOD 19 PROTEIN"/>
    <property type="match status" value="1"/>
</dbReference>